<keyword evidence="1" id="KW-0812">Transmembrane</keyword>
<name>A0A372LSX6_9BACI</name>
<sequence>MAGSIVFNLSFSLFGFFLYFLLSFNEKSANRAAIESLIAFIAFFVVSYIIRWMAGYALAVKATESPAEHKVESHAEDPANEVIQNLQDHPASIEDTEKVTEYVKHLLKEGS</sequence>
<dbReference type="Proteomes" id="UP000264541">
    <property type="component" value="Unassembled WGS sequence"/>
</dbReference>
<gene>
    <name evidence="2" type="ORF">D0469_02020</name>
</gene>
<accession>A0A372LSX6</accession>
<protein>
    <submittedName>
        <fullName evidence="2">Uncharacterized protein</fullName>
    </submittedName>
</protein>
<keyword evidence="1" id="KW-1133">Transmembrane helix</keyword>
<dbReference type="AlphaFoldDB" id="A0A372LSX6"/>
<organism evidence="2 3">
    <name type="scientific">Peribacillus saganii</name>
    <dbReference type="NCBI Taxonomy" id="2303992"/>
    <lineage>
        <taxon>Bacteria</taxon>
        <taxon>Bacillati</taxon>
        <taxon>Bacillota</taxon>
        <taxon>Bacilli</taxon>
        <taxon>Bacillales</taxon>
        <taxon>Bacillaceae</taxon>
        <taxon>Peribacillus</taxon>
    </lineage>
</organism>
<keyword evidence="3" id="KW-1185">Reference proteome</keyword>
<comment type="caution">
    <text evidence="2">The sequence shown here is derived from an EMBL/GenBank/DDBJ whole genome shotgun (WGS) entry which is preliminary data.</text>
</comment>
<feature type="transmembrane region" description="Helical" evidence="1">
    <location>
        <begin position="37"/>
        <end position="59"/>
    </location>
</feature>
<dbReference type="EMBL" id="QVTE01000005">
    <property type="protein sequence ID" value="RFU71311.1"/>
    <property type="molecule type" value="Genomic_DNA"/>
</dbReference>
<evidence type="ECO:0000256" key="1">
    <source>
        <dbReference type="SAM" id="Phobius"/>
    </source>
</evidence>
<evidence type="ECO:0000313" key="3">
    <source>
        <dbReference type="Proteomes" id="UP000264541"/>
    </source>
</evidence>
<feature type="transmembrane region" description="Helical" evidence="1">
    <location>
        <begin position="6"/>
        <end position="25"/>
    </location>
</feature>
<evidence type="ECO:0000313" key="2">
    <source>
        <dbReference type="EMBL" id="RFU71311.1"/>
    </source>
</evidence>
<proteinExistence type="predicted"/>
<reference evidence="2 3" key="1">
    <citation type="submission" date="2018-08" db="EMBL/GenBank/DDBJ databases">
        <title>Bacillus chawlae sp. nov., Bacillus glennii sp. nov., and Bacillus saganii sp. nov. Isolated from the Vehicle Assembly Building at Kennedy Space Center where the Viking Spacecraft were Assembled.</title>
        <authorList>
            <person name="Seuylemezian A."/>
            <person name="Vaishampayan P."/>
        </authorList>
    </citation>
    <scope>NUCLEOTIDE SEQUENCE [LARGE SCALE GENOMIC DNA]</scope>
    <source>
        <strain evidence="2 3">V47-23a</strain>
    </source>
</reference>
<keyword evidence="1" id="KW-0472">Membrane</keyword>